<evidence type="ECO:0000256" key="3">
    <source>
        <dbReference type="ARBA" id="ARBA00023125"/>
    </source>
</evidence>
<dbReference type="Pfam" id="PF00126">
    <property type="entry name" value="HTH_1"/>
    <property type="match status" value="1"/>
</dbReference>
<dbReference type="CDD" id="cd08422">
    <property type="entry name" value="PBP2_CrgA_like"/>
    <property type="match status" value="1"/>
</dbReference>
<dbReference type="Proteomes" id="UP000054624">
    <property type="component" value="Unassembled WGS sequence"/>
</dbReference>
<dbReference type="InterPro" id="IPR036388">
    <property type="entry name" value="WH-like_DNA-bd_sf"/>
</dbReference>
<dbReference type="InterPro" id="IPR000847">
    <property type="entry name" value="LysR_HTH_N"/>
</dbReference>
<dbReference type="Gene3D" id="1.10.10.10">
    <property type="entry name" value="Winged helix-like DNA-binding domain superfamily/Winged helix DNA-binding domain"/>
    <property type="match status" value="1"/>
</dbReference>
<gene>
    <name evidence="7" type="ORF">AWB76_07736</name>
</gene>
<dbReference type="GO" id="GO:0003677">
    <property type="term" value="F:DNA binding"/>
    <property type="evidence" value="ECO:0007669"/>
    <property type="project" value="UniProtKB-KW"/>
</dbReference>
<dbReference type="InterPro" id="IPR036390">
    <property type="entry name" value="WH_DNA-bd_sf"/>
</dbReference>
<evidence type="ECO:0000256" key="5">
    <source>
        <dbReference type="SAM" id="Coils"/>
    </source>
</evidence>
<evidence type="ECO:0000256" key="2">
    <source>
        <dbReference type="ARBA" id="ARBA00023015"/>
    </source>
</evidence>
<dbReference type="Gene3D" id="3.40.190.290">
    <property type="match status" value="1"/>
</dbReference>
<name>A0A158DY00_9BURK</name>
<evidence type="ECO:0000256" key="1">
    <source>
        <dbReference type="ARBA" id="ARBA00009437"/>
    </source>
</evidence>
<dbReference type="STRING" id="1777137.AWB76_07736"/>
<organism evidence="7 8">
    <name type="scientific">Caballeronia temeraria</name>
    <dbReference type="NCBI Taxonomy" id="1777137"/>
    <lineage>
        <taxon>Bacteria</taxon>
        <taxon>Pseudomonadati</taxon>
        <taxon>Pseudomonadota</taxon>
        <taxon>Betaproteobacteria</taxon>
        <taxon>Burkholderiales</taxon>
        <taxon>Burkholderiaceae</taxon>
        <taxon>Caballeronia</taxon>
    </lineage>
</organism>
<dbReference type="EMBL" id="FCOI02000068">
    <property type="protein sequence ID" value="SAK99531.1"/>
    <property type="molecule type" value="Genomic_DNA"/>
</dbReference>
<dbReference type="OrthoDB" id="9786526at2"/>
<dbReference type="InterPro" id="IPR058163">
    <property type="entry name" value="LysR-type_TF_proteobact-type"/>
</dbReference>
<dbReference type="PANTHER" id="PTHR30537">
    <property type="entry name" value="HTH-TYPE TRANSCRIPTIONAL REGULATOR"/>
    <property type="match status" value="1"/>
</dbReference>
<keyword evidence="8" id="KW-1185">Reference proteome</keyword>
<evidence type="ECO:0000259" key="6">
    <source>
        <dbReference type="PROSITE" id="PS50931"/>
    </source>
</evidence>
<dbReference type="InterPro" id="IPR005119">
    <property type="entry name" value="LysR_subst-bd"/>
</dbReference>
<sequence length="307" mass="33426">MDTLQNMRVFARVVEAGSFTAAAESLNMTTGAVSRAVSDLEAHLRTRLLNRSTRRLALTPAGERYLQRCRQILADLARAEEEASDAHERPSGTLRLFSFVSLGQHYLLPAIARYRIQFPDVTVELTMSQSAPDLFGGGSDVAVIAAPSLSDSEMVSHLLGSTCSILCASPHYVRSRGAPAKPGDLSQHDCLILNTPAFPLHEWLLEGPGGGELISVRGPLQVNIAESLVVAIREGMGIGILPLYAAVDGLRNGTLVRVLLHHTLQNTNIYALYPSRKFIDAKTRTWVEFLRTHLPEVIARDKALLAG</sequence>
<dbReference type="AlphaFoldDB" id="A0A158DY00"/>
<dbReference type="SUPFAM" id="SSF53850">
    <property type="entry name" value="Periplasmic binding protein-like II"/>
    <property type="match status" value="1"/>
</dbReference>
<evidence type="ECO:0000256" key="4">
    <source>
        <dbReference type="ARBA" id="ARBA00023163"/>
    </source>
</evidence>
<reference evidence="8" key="1">
    <citation type="submission" date="2016-01" db="EMBL/GenBank/DDBJ databases">
        <authorList>
            <person name="Peeters Charlotte."/>
        </authorList>
    </citation>
    <scope>NUCLEOTIDE SEQUENCE [LARGE SCALE GENOMIC DNA]</scope>
</reference>
<comment type="similarity">
    <text evidence="1">Belongs to the LysR transcriptional regulatory family.</text>
</comment>
<feature type="domain" description="HTH lysR-type" evidence="6">
    <location>
        <begin position="1"/>
        <end position="59"/>
    </location>
</feature>
<dbReference type="PROSITE" id="PS50931">
    <property type="entry name" value="HTH_LYSR"/>
    <property type="match status" value="1"/>
</dbReference>
<keyword evidence="2" id="KW-0805">Transcription regulation</keyword>
<feature type="coiled-coil region" evidence="5">
    <location>
        <begin position="62"/>
        <end position="89"/>
    </location>
</feature>
<dbReference type="Pfam" id="PF03466">
    <property type="entry name" value="LysR_substrate"/>
    <property type="match status" value="1"/>
</dbReference>
<dbReference type="PANTHER" id="PTHR30537:SF5">
    <property type="entry name" value="HTH-TYPE TRANSCRIPTIONAL ACTIVATOR TTDR-RELATED"/>
    <property type="match status" value="1"/>
</dbReference>
<keyword evidence="3" id="KW-0238">DNA-binding</keyword>
<evidence type="ECO:0000313" key="7">
    <source>
        <dbReference type="EMBL" id="SAK99531.1"/>
    </source>
</evidence>
<protein>
    <submittedName>
        <fullName evidence="7">LysR family transcriptional regulator</fullName>
    </submittedName>
</protein>
<dbReference type="GO" id="GO:0003700">
    <property type="term" value="F:DNA-binding transcription factor activity"/>
    <property type="evidence" value="ECO:0007669"/>
    <property type="project" value="InterPro"/>
</dbReference>
<keyword evidence="4" id="KW-0804">Transcription</keyword>
<dbReference type="FunFam" id="1.10.10.10:FF:000001">
    <property type="entry name" value="LysR family transcriptional regulator"/>
    <property type="match status" value="1"/>
</dbReference>
<dbReference type="RefSeq" id="WP_061165225.1">
    <property type="nucleotide sequence ID" value="NZ_FCOI02000068.1"/>
</dbReference>
<dbReference type="SUPFAM" id="SSF46785">
    <property type="entry name" value="Winged helix' DNA-binding domain"/>
    <property type="match status" value="1"/>
</dbReference>
<accession>A0A158DY00</accession>
<proteinExistence type="inferred from homology"/>
<evidence type="ECO:0000313" key="8">
    <source>
        <dbReference type="Proteomes" id="UP000054624"/>
    </source>
</evidence>
<keyword evidence="5" id="KW-0175">Coiled coil</keyword>